<dbReference type="InterPro" id="IPR012338">
    <property type="entry name" value="Beta-lactam/transpept-like"/>
</dbReference>
<gene>
    <name evidence="21" type="ORF">A2851_05155</name>
</gene>
<dbReference type="Gene3D" id="3.40.710.10">
    <property type="entry name" value="DD-peptidase/beta-lactamase superfamily"/>
    <property type="match status" value="1"/>
</dbReference>
<keyword evidence="10" id="KW-0133">Cell shape</keyword>
<comment type="subcellular location">
    <subcellularLocation>
        <location evidence="1">Cell membrane</location>
    </subcellularLocation>
</comment>
<dbReference type="InterPro" id="IPR050396">
    <property type="entry name" value="Glycosyltr_51/Transpeptidase"/>
</dbReference>
<dbReference type="InterPro" id="IPR001264">
    <property type="entry name" value="Glyco_trans_51"/>
</dbReference>
<dbReference type="AlphaFoldDB" id="A0A1F6CTC5"/>
<evidence type="ECO:0000313" key="21">
    <source>
        <dbReference type="EMBL" id="OGG52404.1"/>
    </source>
</evidence>
<evidence type="ECO:0000256" key="9">
    <source>
        <dbReference type="ARBA" id="ARBA00022801"/>
    </source>
</evidence>
<dbReference type="GO" id="GO:0009002">
    <property type="term" value="F:serine-type D-Ala-D-Ala carboxypeptidase activity"/>
    <property type="evidence" value="ECO:0007669"/>
    <property type="project" value="UniProtKB-EC"/>
</dbReference>
<feature type="compositionally biased region" description="Polar residues" evidence="17">
    <location>
        <begin position="731"/>
        <end position="746"/>
    </location>
</feature>
<dbReference type="SUPFAM" id="SSF53955">
    <property type="entry name" value="Lysozyme-like"/>
    <property type="match status" value="1"/>
</dbReference>
<sequence length="825" mass="90079">MRSLRKLLRRLVYIWRALPAWLEFGIIGSAAVVLLILGTAVVWATVMPIPAINNFQNRQVAQSTKIYDRTGNIVLYDVHGTMRRTAVPIDQISPYVQKAAVAVEDETFYTNAGFRPLSFLRAVGTNILQGKPLSGQGGSTITQQVVKNALLTQEKTVSRKIQEIILALRLTHVYTKDQILNTYLNESPYGGTIYGVQEASQYFFGVDAKDVDLAQAAYLAALPQAPTYFSPYGNHRDALDERKNFVLFRMKDSGFITDEEYDQAFNEKVQFKDVREAGIKAPHFVFYIREHLEQKYGVDAVSQGGLRVTTTLDYDLQKKAEEIVAKFAPSMLRDFNASNQAIVAIDPKSGQILAMVGSKGYFDETIDGKVNVALANRQPGSSFKPFVYATAFQKGYTPDTVVFDLKTQFSTRCGVQDILNDTPPCYSPDNFDGTFKGPITLRNAIAQSVNVPSVKTLYLAGIRDSITTARDLGITTLSNANQYGLTLVLGGGEVNLLEMTGAYSVFANDGLRNPPTGILRVEDNAGTILESYQQQATQVLDPQIARQINDVLSDNVARTPEFGADSPLNFPGYDVADKTGTTNDFHDVWILGYTPGIAVGAWAGNNNNTAMAKRIAAFIIAPMWHEFMDAALQKYSSQSDTFEASAPDASSSSFPPVLSGNWNTDPSRGVHDILYWIDKDNPRAGRSTNPWSDPQFAYWDYPVQIWAGQQFAPEATSTDQGVPGGPDIPGNSGTDTAQSGFQITSPQQGASIPFGASITFSAASSQAREITNISYFVNGALIGTTGQPPYTASFTANARGTAVLRAVALHLDGTSEEQTITFTVQ</sequence>
<dbReference type="GO" id="GO:0008658">
    <property type="term" value="F:penicillin binding"/>
    <property type="evidence" value="ECO:0007669"/>
    <property type="project" value="InterPro"/>
</dbReference>
<dbReference type="SUPFAM" id="SSF56601">
    <property type="entry name" value="beta-lactamase/transpeptidase-like"/>
    <property type="match status" value="1"/>
</dbReference>
<dbReference type="Gene3D" id="1.10.3810.10">
    <property type="entry name" value="Biosynthetic peptidoglycan transglycosylase-like"/>
    <property type="match status" value="1"/>
</dbReference>
<keyword evidence="8" id="KW-0808">Transferase</keyword>
<evidence type="ECO:0000256" key="14">
    <source>
        <dbReference type="ARBA" id="ARBA00023316"/>
    </source>
</evidence>
<dbReference type="Gene3D" id="2.60.40.10">
    <property type="entry name" value="Immunoglobulins"/>
    <property type="match status" value="1"/>
</dbReference>
<protein>
    <submittedName>
        <fullName evidence="21">Uncharacterized protein</fullName>
    </submittedName>
</protein>
<evidence type="ECO:0000256" key="18">
    <source>
        <dbReference type="SAM" id="Phobius"/>
    </source>
</evidence>
<keyword evidence="18" id="KW-0812">Transmembrane</keyword>
<comment type="similarity">
    <text evidence="3">In the N-terminal section; belongs to the glycosyltransferase 51 family.</text>
</comment>
<comment type="similarity">
    <text evidence="2">In the C-terminal section; belongs to the transpeptidase family.</text>
</comment>
<evidence type="ECO:0000256" key="3">
    <source>
        <dbReference type="ARBA" id="ARBA00007739"/>
    </source>
</evidence>
<comment type="catalytic activity">
    <reaction evidence="15">
        <text>Preferential cleavage: (Ac)2-L-Lys-D-Ala-|-D-Ala. Also transpeptidation of peptidyl-alanyl moieties that are N-acyl substituents of D-alanine.</text>
        <dbReference type="EC" id="3.4.16.4"/>
    </reaction>
</comment>
<evidence type="ECO:0000256" key="7">
    <source>
        <dbReference type="ARBA" id="ARBA00022676"/>
    </source>
</evidence>
<dbReference type="GO" id="GO:0030288">
    <property type="term" value="C:outer membrane-bounded periplasmic space"/>
    <property type="evidence" value="ECO:0007669"/>
    <property type="project" value="TreeGrafter"/>
</dbReference>
<evidence type="ECO:0000259" key="19">
    <source>
        <dbReference type="Pfam" id="PF00905"/>
    </source>
</evidence>
<evidence type="ECO:0000256" key="11">
    <source>
        <dbReference type="ARBA" id="ARBA00022984"/>
    </source>
</evidence>
<evidence type="ECO:0000256" key="6">
    <source>
        <dbReference type="ARBA" id="ARBA00022670"/>
    </source>
</evidence>
<keyword evidence="5" id="KW-0121">Carboxypeptidase</keyword>
<dbReference type="FunFam" id="1.10.3810.10:FF:000001">
    <property type="entry name" value="Penicillin-binding protein 1A"/>
    <property type="match status" value="1"/>
</dbReference>
<dbReference type="Pfam" id="PF00905">
    <property type="entry name" value="Transpeptidase"/>
    <property type="match status" value="1"/>
</dbReference>
<feature type="transmembrane region" description="Helical" evidence="18">
    <location>
        <begin position="21"/>
        <end position="46"/>
    </location>
</feature>
<feature type="region of interest" description="Disordered" evidence="17">
    <location>
        <begin position="714"/>
        <end position="746"/>
    </location>
</feature>
<evidence type="ECO:0000256" key="17">
    <source>
        <dbReference type="SAM" id="MobiDB-lite"/>
    </source>
</evidence>
<reference evidence="21 22" key="1">
    <citation type="journal article" date="2016" name="Nat. Commun.">
        <title>Thousands of microbial genomes shed light on interconnected biogeochemical processes in an aquifer system.</title>
        <authorList>
            <person name="Anantharaman K."/>
            <person name="Brown C.T."/>
            <person name="Hug L.A."/>
            <person name="Sharon I."/>
            <person name="Castelle C.J."/>
            <person name="Probst A.J."/>
            <person name="Thomas B.C."/>
            <person name="Singh A."/>
            <person name="Wilkins M.J."/>
            <person name="Karaoz U."/>
            <person name="Brodie E.L."/>
            <person name="Williams K.H."/>
            <person name="Hubbard S.S."/>
            <person name="Banfield J.F."/>
        </authorList>
    </citation>
    <scope>NUCLEOTIDE SEQUENCE [LARGE SCALE GENOMIC DNA]</scope>
</reference>
<name>A0A1F6CTC5_9BACT</name>
<evidence type="ECO:0000313" key="22">
    <source>
        <dbReference type="Proteomes" id="UP000176863"/>
    </source>
</evidence>
<proteinExistence type="inferred from homology"/>
<keyword evidence="18" id="KW-1133">Transmembrane helix</keyword>
<dbReference type="GO" id="GO:0006508">
    <property type="term" value="P:proteolysis"/>
    <property type="evidence" value="ECO:0007669"/>
    <property type="project" value="UniProtKB-KW"/>
</dbReference>
<dbReference type="InterPro" id="IPR023346">
    <property type="entry name" value="Lysozyme-like_dom_sf"/>
</dbReference>
<organism evidence="21 22">
    <name type="scientific">Candidatus Kaiserbacteria bacterium RIFCSPHIGHO2_01_FULL_53_29</name>
    <dbReference type="NCBI Taxonomy" id="1798480"/>
    <lineage>
        <taxon>Bacteria</taxon>
        <taxon>Candidatus Kaiseribacteriota</taxon>
    </lineage>
</organism>
<dbReference type="Pfam" id="PF00912">
    <property type="entry name" value="Transgly"/>
    <property type="match status" value="1"/>
</dbReference>
<dbReference type="Pfam" id="PF17957">
    <property type="entry name" value="Big_7"/>
    <property type="match status" value="1"/>
</dbReference>
<accession>A0A1F6CTC5</accession>
<keyword evidence="7" id="KW-0328">Glycosyltransferase</keyword>
<keyword evidence="6" id="KW-0645">Protease</keyword>
<dbReference type="GO" id="GO:0008955">
    <property type="term" value="F:peptidoglycan glycosyltransferase activity"/>
    <property type="evidence" value="ECO:0007669"/>
    <property type="project" value="UniProtKB-EC"/>
</dbReference>
<dbReference type="PANTHER" id="PTHR32282">
    <property type="entry name" value="BINDING PROTEIN TRANSPEPTIDASE, PUTATIVE-RELATED"/>
    <property type="match status" value="1"/>
</dbReference>
<feature type="domain" description="Penicillin-binding protein transpeptidase" evidence="19">
    <location>
        <begin position="341"/>
        <end position="595"/>
    </location>
</feature>
<feature type="domain" description="Glycosyl transferase family 51" evidence="20">
    <location>
        <begin position="81"/>
        <end position="250"/>
    </location>
</feature>
<evidence type="ECO:0000256" key="2">
    <source>
        <dbReference type="ARBA" id="ARBA00007090"/>
    </source>
</evidence>
<evidence type="ECO:0000259" key="20">
    <source>
        <dbReference type="Pfam" id="PF00912"/>
    </source>
</evidence>
<dbReference type="GO" id="GO:0008360">
    <property type="term" value="P:regulation of cell shape"/>
    <property type="evidence" value="ECO:0007669"/>
    <property type="project" value="UniProtKB-KW"/>
</dbReference>
<dbReference type="GO" id="GO:0005886">
    <property type="term" value="C:plasma membrane"/>
    <property type="evidence" value="ECO:0007669"/>
    <property type="project" value="UniProtKB-SubCell"/>
</dbReference>
<dbReference type="GO" id="GO:0071555">
    <property type="term" value="P:cell wall organization"/>
    <property type="evidence" value="ECO:0007669"/>
    <property type="project" value="UniProtKB-KW"/>
</dbReference>
<evidence type="ECO:0000256" key="8">
    <source>
        <dbReference type="ARBA" id="ARBA00022679"/>
    </source>
</evidence>
<evidence type="ECO:0000256" key="5">
    <source>
        <dbReference type="ARBA" id="ARBA00022645"/>
    </source>
</evidence>
<evidence type="ECO:0000256" key="4">
    <source>
        <dbReference type="ARBA" id="ARBA00022475"/>
    </source>
</evidence>
<keyword evidence="14" id="KW-0961">Cell wall biogenesis/degradation</keyword>
<dbReference type="InterPro" id="IPR036950">
    <property type="entry name" value="PBP_transglycosylase"/>
</dbReference>
<evidence type="ECO:0000256" key="1">
    <source>
        <dbReference type="ARBA" id="ARBA00004236"/>
    </source>
</evidence>
<comment type="catalytic activity">
    <reaction evidence="16">
        <text>[GlcNAc-(1-&gt;4)-Mur2Ac(oyl-L-Ala-gamma-D-Glu-L-Lys-D-Ala-D-Ala)](n)-di-trans,octa-cis-undecaprenyl diphosphate + beta-D-GlcNAc-(1-&gt;4)-Mur2Ac(oyl-L-Ala-gamma-D-Glu-L-Lys-D-Ala-D-Ala)-di-trans,octa-cis-undecaprenyl diphosphate = [GlcNAc-(1-&gt;4)-Mur2Ac(oyl-L-Ala-gamma-D-Glu-L-Lys-D-Ala-D-Ala)](n+1)-di-trans,octa-cis-undecaprenyl diphosphate + di-trans,octa-cis-undecaprenyl diphosphate + H(+)</text>
        <dbReference type="Rhea" id="RHEA:23708"/>
        <dbReference type="Rhea" id="RHEA-COMP:9602"/>
        <dbReference type="Rhea" id="RHEA-COMP:9603"/>
        <dbReference type="ChEBI" id="CHEBI:15378"/>
        <dbReference type="ChEBI" id="CHEBI:58405"/>
        <dbReference type="ChEBI" id="CHEBI:60033"/>
        <dbReference type="ChEBI" id="CHEBI:78435"/>
        <dbReference type="EC" id="2.4.99.28"/>
    </reaction>
</comment>
<keyword evidence="12 18" id="KW-0472">Membrane</keyword>
<dbReference type="STRING" id="1798480.A2851_05155"/>
<evidence type="ECO:0000256" key="15">
    <source>
        <dbReference type="ARBA" id="ARBA00034000"/>
    </source>
</evidence>
<dbReference type="InterPro" id="IPR013783">
    <property type="entry name" value="Ig-like_fold"/>
</dbReference>
<evidence type="ECO:0000256" key="16">
    <source>
        <dbReference type="ARBA" id="ARBA00049902"/>
    </source>
</evidence>
<keyword evidence="9" id="KW-0378">Hydrolase</keyword>
<dbReference type="GO" id="GO:0009252">
    <property type="term" value="P:peptidoglycan biosynthetic process"/>
    <property type="evidence" value="ECO:0007669"/>
    <property type="project" value="UniProtKB-KW"/>
</dbReference>
<keyword evidence="11" id="KW-0573">Peptidoglycan synthesis</keyword>
<dbReference type="EMBL" id="MFKT01000029">
    <property type="protein sequence ID" value="OGG52404.1"/>
    <property type="molecule type" value="Genomic_DNA"/>
</dbReference>
<keyword evidence="13" id="KW-0511">Multifunctional enzyme</keyword>
<evidence type="ECO:0000256" key="12">
    <source>
        <dbReference type="ARBA" id="ARBA00023136"/>
    </source>
</evidence>
<keyword evidence="4" id="KW-1003">Cell membrane</keyword>
<dbReference type="InterPro" id="IPR001460">
    <property type="entry name" value="PCN-bd_Tpept"/>
</dbReference>
<dbReference type="Proteomes" id="UP000176863">
    <property type="component" value="Unassembled WGS sequence"/>
</dbReference>
<dbReference type="PANTHER" id="PTHR32282:SF11">
    <property type="entry name" value="PENICILLIN-BINDING PROTEIN 1B"/>
    <property type="match status" value="1"/>
</dbReference>
<evidence type="ECO:0000256" key="10">
    <source>
        <dbReference type="ARBA" id="ARBA00022960"/>
    </source>
</evidence>
<evidence type="ECO:0000256" key="13">
    <source>
        <dbReference type="ARBA" id="ARBA00023268"/>
    </source>
</evidence>
<comment type="caution">
    <text evidence="21">The sequence shown here is derived from an EMBL/GenBank/DDBJ whole genome shotgun (WGS) entry which is preliminary data.</text>
</comment>